<dbReference type="EMBL" id="GL349480">
    <property type="protein sequence ID" value="KNC53233.1"/>
    <property type="molecule type" value="Genomic_DNA"/>
</dbReference>
<name>A0A0L0DP81_THETB</name>
<reference evidence="2 3" key="1">
    <citation type="submission" date="2010-05" db="EMBL/GenBank/DDBJ databases">
        <title>The Genome Sequence of Thecamonas trahens ATCC 50062.</title>
        <authorList>
            <consortium name="The Broad Institute Genome Sequencing Platform"/>
            <person name="Russ C."/>
            <person name="Cuomo C."/>
            <person name="Shea T."/>
            <person name="Young S.K."/>
            <person name="Zeng Q."/>
            <person name="Koehrsen M."/>
            <person name="Haas B."/>
            <person name="Borodovsky M."/>
            <person name="Guigo R."/>
            <person name="Alvarado L."/>
            <person name="Berlin A."/>
            <person name="Bochicchio J."/>
            <person name="Borenstein D."/>
            <person name="Chapman S."/>
            <person name="Chen Z."/>
            <person name="Freedman E."/>
            <person name="Gellesch M."/>
            <person name="Goldberg J."/>
            <person name="Griggs A."/>
            <person name="Gujja S."/>
            <person name="Heilman E."/>
            <person name="Heiman D."/>
            <person name="Hepburn T."/>
            <person name="Howarth C."/>
            <person name="Jen D."/>
            <person name="Larson L."/>
            <person name="Mehta T."/>
            <person name="Park D."/>
            <person name="Pearson M."/>
            <person name="Roberts A."/>
            <person name="Saif S."/>
            <person name="Shenoy N."/>
            <person name="Sisk P."/>
            <person name="Stolte C."/>
            <person name="Sykes S."/>
            <person name="Thomson T."/>
            <person name="Walk T."/>
            <person name="White J."/>
            <person name="Yandava C."/>
            <person name="Burger G."/>
            <person name="Gray M.W."/>
            <person name="Holland P.W.H."/>
            <person name="King N."/>
            <person name="Lang F.B.F."/>
            <person name="Roger A.J."/>
            <person name="Ruiz-Trillo I."/>
            <person name="Lander E."/>
            <person name="Nusbaum C."/>
        </authorList>
    </citation>
    <scope>NUCLEOTIDE SEQUENCE [LARGE SCALE GENOMIC DNA]</scope>
    <source>
        <strain evidence="2 3">ATCC 50062</strain>
    </source>
</reference>
<organism evidence="2 3">
    <name type="scientific">Thecamonas trahens ATCC 50062</name>
    <dbReference type="NCBI Taxonomy" id="461836"/>
    <lineage>
        <taxon>Eukaryota</taxon>
        <taxon>Apusozoa</taxon>
        <taxon>Apusomonadida</taxon>
        <taxon>Apusomonadidae</taxon>
        <taxon>Thecamonas</taxon>
    </lineage>
</organism>
<evidence type="ECO:0000313" key="2">
    <source>
        <dbReference type="EMBL" id="KNC53233.1"/>
    </source>
</evidence>
<gene>
    <name evidence="2" type="ORF">AMSG_08715</name>
</gene>
<sequence length="362" mass="35932">MAGWQDWLSSAAVTATGTGLDLLEGLGKSAVGVLTAEADEAEERVGSCGQGASGLENAAMAGQRPESAEPLRRSAKKRLRLGLDLAYGVDLVARGVEKVSKVSARPAAALASGRSSLSAALRDAARAHHSPPASPASRNAAARAAWDMAFAAAGGDTVWGALAASAVAMSEAVCSALAQAPPNAAAHYAAADAALRAAIYLDPADAASTSPLALSLGEWVAMVAPDGASLVWSAASVRSAEAALAALPSAPSTQDAVAARLTVAALELIAATTSALASHTPPAASAEALAAWAAEGGTLIARIDEWLTARLAHVTASPHPPAVIADGALVLDAALRHGLISAALAAPHAINTDGEQATNEDN</sequence>
<dbReference type="Proteomes" id="UP000054408">
    <property type="component" value="Unassembled WGS sequence"/>
</dbReference>
<dbReference type="AlphaFoldDB" id="A0A0L0DP81"/>
<evidence type="ECO:0000256" key="1">
    <source>
        <dbReference type="SAM" id="MobiDB-lite"/>
    </source>
</evidence>
<feature type="region of interest" description="Disordered" evidence="1">
    <location>
        <begin position="44"/>
        <end position="73"/>
    </location>
</feature>
<keyword evidence="3" id="KW-1185">Reference proteome</keyword>
<evidence type="ECO:0000313" key="3">
    <source>
        <dbReference type="Proteomes" id="UP000054408"/>
    </source>
</evidence>
<dbReference type="GeneID" id="25567344"/>
<protein>
    <submittedName>
        <fullName evidence="2">Uncharacterized protein</fullName>
    </submittedName>
</protein>
<dbReference type="RefSeq" id="XP_013754500.1">
    <property type="nucleotide sequence ID" value="XM_013899046.1"/>
</dbReference>
<accession>A0A0L0DP81</accession>
<proteinExistence type="predicted"/>